<reference evidence="1" key="1">
    <citation type="submission" date="2019-08" db="EMBL/GenBank/DDBJ databases">
        <authorList>
            <person name="Kucharzyk K."/>
            <person name="Murdoch R.W."/>
            <person name="Higgins S."/>
            <person name="Loffler F."/>
        </authorList>
    </citation>
    <scope>NUCLEOTIDE SEQUENCE</scope>
</reference>
<organism evidence="1">
    <name type="scientific">bioreactor metagenome</name>
    <dbReference type="NCBI Taxonomy" id="1076179"/>
    <lineage>
        <taxon>unclassified sequences</taxon>
        <taxon>metagenomes</taxon>
        <taxon>ecological metagenomes</taxon>
    </lineage>
</organism>
<comment type="caution">
    <text evidence="1">The sequence shown here is derived from an EMBL/GenBank/DDBJ whole genome shotgun (WGS) entry which is preliminary data.</text>
</comment>
<evidence type="ECO:0000313" key="1">
    <source>
        <dbReference type="EMBL" id="MPM29900.1"/>
    </source>
</evidence>
<proteinExistence type="predicted"/>
<dbReference type="EMBL" id="VSSQ01005637">
    <property type="protein sequence ID" value="MPM29900.1"/>
    <property type="molecule type" value="Genomic_DNA"/>
</dbReference>
<name>A0A644YN83_9ZZZZ</name>
<dbReference type="AlphaFoldDB" id="A0A644YN83"/>
<protein>
    <submittedName>
        <fullName evidence="1">Uncharacterized protein</fullName>
    </submittedName>
</protein>
<sequence>MLTGYDGISIFRDDIPYSIFNLGRTVKKAFLTCCFGDIGEWKILSDACGEKVKIAANFSSFSMES</sequence>
<accession>A0A644YN83</accession>
<gene>
    <name evidence="1" type="ORF">SDC9_76442</name>
</gene>